<reference evidence="3" key="1">
    <citation type="submission" date="2016-10" db="EMBL/GenBank/DDBJ databases">
        <authorList>
            <person name="Varghese N."/>
            <person name="Submissions S."/>
        </authorList>
    </citation>
    <scope>NUCLEOTIDE SEQUENCE [LARGE SCALE GENOMIC DNA]</scope>
    <source>
        <strain evidence="3">CGMCC 1.10789</strain>
    </source>
</reference>
<keyword evidence="1" id="KW-0472">Membrane</keyword>
<gene>
    <name evidence="2" type="ORF">SAMN05216257_102409</name>
</gene>
<evidence type="ECO:0000256" key="1">
    <source>
        <dbReference type="SAM" id="Phobius"/>
    </source>
</evidence>
<protein>
    <submittedName>
        <fullName evidence="2">Uncharacterized protein</fullName>
    </submittedName>
</protein>
<evidence type="ECO:0000313" key="3">
    <source>
        <dbReference type="Proteomes" id="UP000199328"/>
    </source>
</evidence>
<sequence>MGHRRDDDDLPGAGRVEDYTLPFLVTAGFVIFMSLCVLWALWGLPAPILAGLAADLLLPRR</sequence>
<keyword evidence="1" id="KW-0812">Transmembrane</keyword>
<dbReference type="AlphaFoldDB" id="A0A1G9B5A3"/>
<organism evidence="2 3">
    <name type="scientific">Meinhardsimonia xiamenensis</name>
    <dbReference type="NCBI Taxonomy" id="990712"/>
    <lineage>
        <taxon>Bacteria</taxon>
        <taxon>Pseudomonadati</taxon>
        <taxon>Pseudomonadota</taxon>
        <taxon>Alphaproteobacteria</taxon>
        <taxon>Rhodobacterales</taxon>
        <taxon>Paracoccaceae</taxon>
        <taxon>Meinhardsimonia</taxon>
    </lineage>
</organism>
<name>A0A1G9B5A3_9RHOB</name>
<proteinExistence type="predicted"/>
<evidence type="ECO:0000313" key="2">
    <source>
        <dbReference type="EMBL" id="SDK34682.1"/>
    </source>
</evidence>
<dbReference type="EMBL" id="FNFV01000002">
    <property type="protein sequence ID" value="SDK34682.1"/>
    <property type="molecule type" value="Genomic_DNA"/>
</dbReference>
<dbReference type="RefSeq" id="WP_092499117.1">
    <property type="nucleotide sequence ID" value="NZ_FNFV01000002.1"/>
</dbReference>
<keyword evidence="3" id="KW-1185">Reference proteome</keyword>
<accession>A0A1G9B5A3</accession>
<feature type="transmembrane region" description="Helical" evidence="1">
    <location>
        <begin position="21"/>
        <end position="42"/>
    </location>
</feature>
<keyword evidence="1" id="KW-1133">Transmembrane helix</keyword>
<dbReference type="Proteomes" id="UP000199328">
    <property type="component" value="Unassembled WGS sequence"/>
</dbReference>